<feature type="region of interest" description="Disordered" evidence="1">
    <location>
        <begin position="1"/>
        <end position="24"/>
    </location>
</feature>
<comment type="caution">
    <text evidence="2">The sequence shown here is derived from an EMBL/GenBank/DDBJ whole genome shotgun (WGS) entry which is preliminary data.</text>
</comment>
<evidence type="ECO:0000313" key="3">
    <source>
        <dbReference type="Proteomes" id="UP001227126"/>
    </source>
</evidence>
<reference evidence="2 3" key="1">
    <citation type="submission" date="2023-05" db="EMBL/GenBank/DDBJ databases">
        <title>Sedimentitalea sp. nov. JM2-8.</title>
        <authorList>
            <person name="Huang J."/>
        </authorList>
    </citation>
    <scope>NUCLEOTIDE SEQUENCE [LARGE SCALE GENOMIC DNA]</scope>
    <source>
        <strain evidence="2 3">JM2-8</strain>
    </source>
</reference>
<protein>
    <submittedName>
        <fullName evidence="2">Uncharacterized protein</fullName>
    </submittedName>
</protein>
<sequence>MKMARDPCRDTTNNPDVTPLGSGFSEAGTLVRVGLGPERAPWQCIAYGDSTTAGIESLVDEGVL</sequence>
<organism evidence="2 3">
    <name type="scientific">Sedimentitalea xiamensis</name>
    <dbReference type="NCBI Taxonomy" id="3050037"/>
    <lineage>
        <taxon>Bacteria</taxon>
        <taxon>Pseudomonadati</taxon>
        <taxon>Pseudomonadota</taxon>
        <taxon>Alphaproteobacteria</taxon>
        <taxon>Rhodobacterales</taxon>
        <taxon>Paracoccaceae</taxon>
        <taxon>Sedimentitalea</taxon>
    </lineage>
</organism>
<gene>
    <name evidence="2" type="ORF">QO034_19585</name>
</gene>
<dbReference type="RefSeq" id="WP_284487214.1">
    <property type="nucleotide sequence ID" value="NZ_JASNJE010000034.1"/>
</dbReference>
<evidence type="ECO:0000313" key="2">
    <source>
        <dbReference type="EMBL" id="MDK3075288.1"/>
    </source>
</evidence>
<proteinExistence type="predicted"/>
<name>A0ABT7FK36_9RHOB</name>
<keyword evidence="3" id="KW-1185">Reference proteome</keyword>
<evidence type="ECO:0000256" key="1">
    <source>
        <dbReference type="SAM" id="MobiDB-lite"/>
    </source>
</evidence>
<dbReference type="EMBL" id="JASNJE010000034">
    <property type="protein sequence ID" value="MDK3075288.1"/>
    <property type="molecule type" value="Genomic_DNA"/>
</dbReference>
<dbReference type="Proteomes" id="UP001227126">
    <property type="component" value="Unassembled WGS sequence"/>
</dbReference>
<accession>A0ABT7FK36</accession>